<dbReference type="GO" id="GO:0006352">
    <property type="term" value="P:DNA-templated transcription initiation"/>
    <property type="evidence" value="ECO:0007669"/>
    <property type="project" value="InterPro"/>
</dbReference>
<dbReference type="PRINTS" id="PR00046">
    <property type="entry name" value="SIGMA70FCT"/>
</dbReference>
<dbReference type="PANTHER" id="PTHR30385:SF4">
    <property type="entry name" value="RNA POLYMERASE SIGMA-E FACTOR"/>
    <property type="match status" value="1"/>
</dbReference>
<dbReference type="InterPro" id="IPR013324">
    <property type="entry name" value="RNA_pol_sigma_r3/r4-like"/>
</dbReference>
<sequence length="265" mass="29405">MSPVSERSERHRPGRDDYKDVAPTVARLRALDESSGEASALRDEVITRCLPLADHIARRFGGRGEAHEDLLQVARLGLVKAVDRFDPDRGFDFVSYAVPTIMGEVRRYFRDTGWSMRVPRRMQELHALITKAVDELSQELGRSPSASEIAAELELDVREVSEGLLAKNAYQTLSMDAAMGDDPDDLPLAETLGEEDPELANVESHAAVRPALEKLPPLERRVLMLRFFGSMTQTEIAQRVGVSQMQVSRILARTLSGLREQLGGG</sequence>
<dbReference type="Pfam" id="PF04545">
    <property type="entry name" value="Sigma70_r4"/>
    <property type="match status" value="1"/>
</dbReference>
<dbReference type="RefSeq" id="WP_112298181.1">
    <property type="nucleotide sequence ID" value="NZ_CP008947.1"/>
</dbReference>
<evidence type="ECO:0000259" key="7">
    <source>
        <dbReference type="Pfam" id="PF04542"/>
    </source>
</evidence>
<evidence type="ECO:0000259" key="6">
    <source>
        <dbReference type="Pfam" id="PF04539"/>
    </source>
</evidence>
<evidence type="ECO:0000313" key="10">
    <source>
        <dbReference type="Proteomes" id="UP000028488"/>
    </source>
</evidence>
<dbReference type="AlphaFoldDB" id="A0A076EFC2"/>
<protein>
    <submittedName>
        <fullName evidence="9">RNA polymerase sigma factor</fullName>
    </submittedName>
</protein>
<dbReference type="CDD" id="cd06171">
    <property type="entry name" value="Sigma70_r4"/>
    <property type="match status" value="1"/>
</dbReference>
<dbReference type="NCBIfam" id="TIGR02937">
    <property type="entry name" value="sigma70-ECF"/>
    <property type="match status" value="1"/>
</dbReference>
<evidence type="ECO:0000256" key="1">
    <source>
        <dbReference type="ARBA" id="ARBA00023015"/>
    </source>
</evidence>
<evidence type="ECO:0000256" key="2">
    <source>
        <dbReference type="ARBA" id="ARBA00023082"/>
    </source>
</evidence>
<reference evidence="9 10" key="1">
    <citation type="submission" date="2014-07" db="EMBL/GenBank/DDBJ databases">
        <title>Genome Sequence of Rhodococcus opacus Strain R7, a Biodegrader of Mono- and Polycyclic Aromatic Hydrocarbons.</title>
        <authorList>
            <person name="Di Gennaro P."/>
            <person name="Zampolli J."/>
            <person name="Presti I."/>
            <person name="Cappelletti M."/>
            <person name="D'Ursi P."/>
            <person name="Orro A."/>
            <person name="Mezzelani A."/>
            <person name="Milanesi L."/>
        </authorList>
    </citation>
    <scope>NUCLEOTIDE SEQUENCE [LARGE SCALE GENOMIC DNA]</scope>
    <source>
        <strain evidence="9 10">R7</strain>
    </source>
</reference>
<gene>
    <name evidence="9" type="ORF">EP51_03780</name>
</gene>
<feature type="domain" description="RNA polymerase sigma-70 region 2" evidence="7">
    <location>
        <begin position="46"/>
        <end position="114"/>
    </location>
</feature>
<dbReference type="InterPro" id="IPR014322">
    <property type="entry name" value="RNA_pol_sigma-B/F/G"/>
</dbReference>
<feature type="domain" description="RNA polymerase sigma-70 region 4" evidence="8">
    <location>
        <begin position="211"/>
        <end position="260"/>
    </location>
</feature>
<evidence type="ECO:0000259" key="8">
    <source>
        <dbReference type="Pfam" id="PF04545"/>
    </source>
</evidence>
<dbReference type="InterPro" id="IPR013325">
    <property type="entry name" value="RNA_pol_sigma_r2"/>
</dbReference>
<accession>A0A076EFC2</accession>
<evidence type="ECO:0000256" key="5">
    <source>
        <dbReference type="SAM" id="MobiDB-lite"/>
    </source>
</evidence>
<dbReference type="Pfam" id="PF04542">
    <property type="entry name" value="Sigma70_r2"/>
    <property type="match status" value="1"/>
</dbReference>
<evidence type="ECO:0000256" key="3">
    <source>
        <dbReference type="ARBA" id="ARBA00023125"/>
    </source>
</evidence>
<proteinExistence type="predicted"/>
<dbReference type="EMBL" id="CP008947">
    <property type="protein sequence ID" value="AII03778.1"/>
    <property type="molecule type" value="Genomic_DNA"/>
</dbReference>
<dbReference type="eggNOG" id="COG1191">
    <property type="taxonomic scope" value="Bacteria"/>
</dbReference>
<feature type="domain" description="RNA polymerase sigma-70 region 3" evidence="6">
    <location>
        <begin position="128"/>
        <end position="198"/>
    </location>
</feature>
<dbReference type="GO" id="GO:0003677">
    <property type="term" value="F:DNA binding"/>
    <property type="evidence" value="ECO:0007669"/>
    <property type="project" value="UniProtKB-KW"/>
</dbReference>
<dbReference type="InterPro" id="IPR014284">
    <property type="entry name" value="RNA_pol_sigma-70_dom"/>
</dbReference>
<keyword evidence="1" id="KW-0805">Transcription regulation</keyword>
<evidence type="ECO:0000256" key="4">
    <source>
        <dbReference type="ARBA" id="ARBA00023163"/>
    </source>
</evidence>
<name>A0A076EFC2_RHOOP</name>
<keyword evidence="3" id="KW-0238">DNA-binding</keyword>
<keyword evidence="2" id="KW-0731">Sigma factor</keyword>
<dbReference type="NCBIfam" id="NF005514">
    <property type="entry name" value="PRK07122.1"/>
    <property type="match status" value="1"/>
</dbReference>
<dbReference type="Gene3D" id="1.10.10.10">
    <property type="entry name" value="Winged helix-like DNA-binding domain superfamily/Winged helix DNA-binding domain"/>
    <property type="match status" value="2"/>
</dbReference>
<dbReference type="Gene3D" id="1.20.120.1810">
    <property type="match status" value="1"/>
</dbReference>
<dbReference type="InterPro" id="IPR000943">
    <property type="entry name" value="RNA_pol_sigma70"/>
</dbReference>
<dbReference type="SUPFAM" id="SSF88659">
    <property type="entry name" value="Sigma3 and sigma4 domains of RNA polymerase sigma factors"/>
    <property type="match status" value="2"/>
</dbReference>
<dbReference type="PANTHER" id="PTHR30385">
    <property type="entry name" value="SIGMA FACTOR F FLAGELLAR"/>
    <property type="match status" value="1"/>
</dbReference>
<dbReference type="InterPro" id="IPR007624">
    <property type="entry name" value="RNA_pol_sigma70_r3"/>
</dbReference>
<organism evidence="9 10">
    <name type="scientific">Rhodococcus opacus</name>
    <name type="common">Nocardia opaca</name>
    <dbReference type="NCBI Taxonomy" id="37919"/>
    <lineage>
        <taxon>Bacteria</taxon>
        <taxon>Bacillati</taxon>
        <taxon>Actinomycetota</taxon>
        <taxon>Actinomycetes</taxon>
        <taxon>Mycobacteriales</taxon>
        <taxon>Nocardiaceae</taxon>
        <taxon>Rhodococcus</taxon>
    </lineage>
</organism>
<dbReference type="InterPro" id="IPR007630">
    <property type="entry name" value="RNA_pol_sigma70_r4"/>
</dbReference>
<dbReference type="Proteomes" id="UP000028488">
    <property type="component" value="Chromosome"/>
</dbReference>
<dbReference type="SUPFAM" id="SSF88946">
    <property type="entry name" value="Sigma2 domain of RNA polymerase sigma factors"/>
    <property type="match status" value="1"/>
</dbReference>
<dbReference type="Pfam" id="PF04539">
    <property type="entry name" value="Sigma70_r3"/>
    <property type="match status" value="1"/>
</dbReference>
<feature type="region of interest" description="Disordered" evidence="5">
    <location>
        <begin position="1"/>
        <end position="20"/>
    </location>
</feature>
<dbReference type="InterPro" id="IPR036388">
    <property type="entry name" value="WH-like_DNA-bd_sf"/>
</dbReference>
<evidence type="ECO:0000313" key="9">
    <source>
        <dbReference type="EMBL" id="AII03778.1"/>
    </source>
</evidence>
<dbReference type="NCBIfam" id="TIGR02980">
    <property type="entry name" value="SigBFG"/>
    <property type="match status" value="1"/>
</dbReference>
<dbReference type="GO" id="GO:0016987">
    <property type="term" value="F:sigma factor activity"/>
    <property type="evidence" value="ECO:0007669"/>
    <property type="project" value="UniProtKB-KW"/>
</dbReference>
<dbReference type="InterPro" id="IPR007627">
    <property type="entry name" value="RNA_pol_sigma70_r2"/>
</dbReference>
<keyword evidence="4" id="KW-0804">Transcription</keyword>